<comment type="caution">
    <text evidence="1">The sequence shown here is derived from an EMBL/GenBank/DDBJ whole genome shotgun (WGS) entry which is preliminary data.</text>
</comment>
<accession>A0ABW1YP40</accession>
<evidence type="ECO:0000313" key="1">
    <source>
        <dbReference type="EMBL" id="MFC6634286.1"/>
    </source>
</evidence>
<organism evidence="1 2">
    <name type="scientific">Microbulbifer taiwanensis</name>
    <dbReference type="NCBI Taxonomy" id="986746"/>
    <lineage>
        <taxon>Bacteria</taxon>
        <taxon>Pseudomonadati</taxon>
        <taxon>Pseudomonadota</taxon>
        <taxon>Gammaproteobacteria</taxon>
        <taxon>Cellvibrionales</taxon>
        <taxon>Microbulbiferaceae</taxon>
        <taxon>Microbulbifer</taxon>
    </lineage>
</organism>
<sequence length="150" mass="17361">MLNQSLLHTHATLGIFEAMRNSFFLFLLLSLSPLVTAKEVIGVWELVSGEYINGEGKLVDYKEIKLHSMKVISSSHFSFTSMKGEEFWASGTGSYEFADGKYIEKLHYNSFGQNPGATFIFDSKIDDDYWYNSRWKGDKRVEHEVWRRVE</sequence>
<evidence type="ECO:0000313" key="2">
    <source>
        <dbReference type="Proteomes" id="UP001596425"/>
    </source>
</evidence>
<evidence type="ECO:0008006" key="3">
    <source>
        <dbReference type="Google" id="ProtNLM"/>
    </source>
</evidence>
<reference evidence="2" key="1">
    <citation type="journal article" date="2019" name="Int. J. Syst. Evol. Microbiol.">
        <title>The Global Catalogue of Microorganisms (GCM) 10K type strain sequencing project: providing services to taxonomists for standard genome sequencing and annotation.</title>
        <authorList>
            <consortium name="The Broad Institute Genomics Platform"/>
            <consortium name="The Broad Institute Genome Sequencing Center for Infectious Disease"/>
            <person name="Wu L."/>
            <person name="Ma J."/>
        </authorList>
    </citation>
    <scope>NUCLEOTIDE SEQUENCE [LARGE SCALE GENOMIC DNA]</scope>
    <source>
        <strain evidence="2">CGMCC 1.13718</strain>
    </source>
</reference>
<protein>
    <recommendedName>
        <fullName evidence="3">Extracellular endo-alpha-(1-&gt;5)-L-arabinanase C-terminal domain-containing protein</fullName>
    </recommendedName>
</protein>
<name>A0ABW1YP40_9GAMM</name>
<proteinExistence type="predicted"/>
<keyword evidence="2" id="KW-1185">Reference proteome</keyword>
<dbReference type="RefSeq" id="WP_226864650.1">
    <property type="nucleotide sequence ID" value="NZ_JACZFR010000008.1"/>
</dbReference>
<dbReference type="EMBL" id="JBHSVR010000001">
    <property type="protein sequence ID" value="MFC6634286.1"/>
    <property type="molecule type" value="Genomic_DNA"/>
</dbReference>
<dbReference type="Gene3D" id="2.40.128.490">
    <property type="entry name" value="Uncharacterised protein PF14869, DUF4488"/>
    <property type="match status" value="1"/>
</dbReference>
<dbReference type="Proteomes" id="UP001596425">
    <property type="component" value="Unassembled WGS sequence"/>
</dbReference>
<gene>
    <name evidence="1" type="ORF">ACFQBM_13380</name>
</gene>